<keyword evidence="1" id="KW-0802">TPR repeat</keyword>
<sequence>MTHAPPYVTIERLSRIGPLSTVGEHALMADANESVEAPARVIAVKSALWSGQYEQLASLIDRADDNLQHLLRAVRDQFLGHQQQAMMALDRFIVPRPLALYAAELRCELAIDSGTIPEAIASHAEMVSCLPPARPDQGARGRSLMLSARIHVMKGRILHARSTFTHALKAARQAKDHVNTGRILTSLGRLLVDLRAYDEGRTAHLSALRIHERVGNIMGCAASLGGLGLVHLGKGMTADGAQALRQAIHRCEQLHALAAEAAWRQHLDAALVLLQREELRIRELQVFIRVVQRLGDTQREAALWCELGNTWRDIRDPEAALPCYEAALRLSSLTADDITLAVDHYNLGCTYALLERHEESRQSFEAALHAAPEGPLSPELRARLGRTIAPPEQP</sequence>
<dbReference type="PANTHER" id="PTHR10098">
    <property type="entry name" value="RAPSYN-RELATED"/>
    <property type="match status" value="1"/>
</dbReference>
<name>E0XQC6_9DELT</name>
<dbReference type="EMBL" id="GU474842">
    <property type="protein sequence ID" value="ADI16617.1"/>
    <property type="molecule type" value="Genomic_DNA"/>
</dbReference>
<evidence type="ECO:0000256" key="1">
    <source>
        <dbReference type="PROSITE-ProRule" id="PRU00339"/>
    </source>
</evidence>
<feature type="region of interest" description="Disordered" evidence="2">
    <location>
        <begin position="364"/>
        <end position="394"/>
    </location>
</feature>
<feature type="repeat" description="TPR" evidence="1">
    <location>
        <begin position="341"/>
        <end position="374"/>
    </location>
</feature>
<dbReference type="Pfam" id="PF13424">
    <property type="entry name" value="TPR_12"/>
    <property type="match status" value="1"/>
</dbReference>
<dbReference type="AlphaFoldDB" id="E0XQC6"/>
<dbReference type="InterPro" id="IPR011990">
    <property type="entry name" value="TPR-like_helical_dom_sf"/>
</dbReference>
<dbReference type="InterPro" id="IPR019734">
    <property type="entry name" value="TPR_rpt"/>
</dbReference>
<dbReference type="SMART" id="SM00028">
    <property type="entry name" value="TPR"/>
    <property type="match status" value="4"/>
</dbReference>
<dbReference type="Gene3D" id="1.25.40.10">
    <property type="entry name" value="Tetratricopeptide repeat domain"/>
    <property type="match status" value="1"/>
</dbReference>
<accession>E0XQC6</accession>
<reference evidence="3" key="1">
    <citation type="journal article" date="2011" name="Environ. Microbiol.">
        <title>Time-series analyses of Monterey Bay coastal microbial picoplankton using a 'genome proxy' microarray.</title>
        <authorList>
            <person name="Rich V.I."/>
            <person name="Pham V.D."/>
            <person name="Eppley J."/>
            <person name="Shi Y."/>
            <person name="DeLong E.F."/>
        </authorList>
    </citation>
    <scope>NUCLEOTIDE SEQUENCE</scope>
</reference>
<dbReference type="SUPFAM" id="SSF48452">
    <property type="entry name" value="TPR-like"/>
    <property type="match status" value="1"/>
</dbReference>
<evidence type="ECO:0000256" key="2">
    <source>
        <dbReference type="SAM" id="MobiDB-lite"/>
    </source>
</evidence>
<proteinExistence type="predicted"/>
<dbReference type="PROSITE" id="PS50005">
    <property type="entry name" value="TPR"/>
    <property type="match status" value="1"/>
</dbReference>
<evidence type="ECO:0000313" key="3">
    <source>
        <dbReference type="EMBL" id="ADI16617.1"/>
    </source>
</evidence>
<dbReference type="PANTHER" id="PTHR10098:SF108">
    <property type="entry name" value="TETRATRICOPEPTIDE REPEAT PROTEIN 28"/>
    <property type="match status" value="1"/>
</dbReference>
<organism evidence="3">
    <name type="scientific">uncultured delta proteobacterium HF0010_01J10</name>
    <dbReference type="NCBI Taxonomy" id="710820"/>
    <lineage>
        <taxon>Bacteria</taxon>
        <taxon>Deltaproteobacteria</taxon>
        <taxon>environmental samples</taxon>
    </lineage>
</organism>
<protein>
    <submittedName>
        <fullName evidence="3">Uncharacterized protein</fullName>
    </submittedName>
</protein>